<proteinExistence type="predicted"/>
<reference evidence="1" key="2">
    <citation type="journal article" date="2015" name="Fish Shellfish Immunol.">
        <title>Early steps in the European eel (Anguilla anguilla)-Vibrio vulnificus interaction in the gills: Role of the RtxA13 toxin.</title>
        <authorList>
            <person name="Callol A."/>
            <person name="Pajuelo D."/>
            <person name="Ebbesson L."/>
            <person name="Teles M."/>
            <person name="MacKenzie S."/>
            <person name="Amaro C."/>
        </authorList>
    </citation>
    <scope>NUCLEOTIDE SEQUENCE</scope>
</reference>
<sequence>MCILKVILPPRPKIKHLHTHSYCIYQKNVFHEISCKTSNHYKNNNNSCSMLLIHIKIFAIIIIITEKHSLLTPSLCQNSCLSGNS</sequence>
<organism evidence="1">
    <name type="scientific">Anguilla anguilla</name>
    <name type="common">European freshwater eel</name>
    <name type="synonym">Muraena anguilla</name>
    <dbReference type="NCBI Taxonomy" id="7936"/>
    <lineage>
        <taxon>Eukaryota</taxon>
        <taxon>Metazoa</taxon>
        <taxon>Chordata</taxon>
        <taxon>Craniata</taxon>
        <taxon>Vertebrata</taxon>
        <taxon>Euteleostomi</taxon>
        <taxon>Actinopterygii</taxon>
        <taxon>Neopterygii</taxon>
        <taxon>Teleostei</taxon>
        <taxon>Anguilliformes</taxon>
        <taxon>Anguillidae</taxon>
        <taxon>Anguilla</taxon>
    </lineage>
</organism>
<dbReference type="EMBL" id="GBXM01086116">
    <property type="protein sequence ID" value="JAH22461.1"/>
    <property type="molecule type" value="Transcribed_RNA"/>
</dbReference>
<evidence type="ECO:0000313" key="1">
    <source>
        <dbReference type="EMBL" id="JAH22461.1"/>
    </source>
</evidence>
<protein>
    <submittedName>
        <fullName evidence="1">Uncharacterized protein</fullName>
    </submittedName>
</protein>
<dbReference type="AlphaFoldDB" id="A0A0E9QZU9"/>
<reference evidence="1" key="1">
    <citation type="submission" date="2014-11" db="EMBL/GenBank/DDBJ databases">
        <authorList>
            <person name="Amaro Gonzalez C."/>
        </authorList>
    </citation>
    <scope>NUCLEOTIDE SEQUENCE</scope>
</reference>
<name>A0A0E9QZU9_ANGAN</name>
<accession>A0A0E9QZU9</accession>